<comment type="caution">
    <text evidence="2">The sequence shown here is derived from an EMBL/GenBank/DDBJ whole genome shotgun (WGS) entry which is preliminary data.</text>
</comment>
<dbReference type="EMBL" id="FNQC01000017">
    <property type="protein sequence ID" value="SDZ49162.1"/>
    <property type="molecule type" value="Genomic_DNA"/>
</dbReference>
<feature type="signal peptide" evidence="1">
    <location>
        <begin position="1"/>
        <end position="34"/>
    </location>
</feature>
<reference evidence="2 3" key="1">
    <citation type="submission" date="2016-10" db="EMBL/GenBank/DDBJ databases">
        <authorList>
            <person name="Varghese N."/>
            <person name="Submissions S."/>
        </authorList>
    </citation>
    <scope>NUCLEOTIDE SEQUENCE [LARGE SCALE GENOMIC DNA]</scope>
    <source>
        <strain evidence="2 3">DSM 17997</strain>
    </source>
</reference>
<name>A0A1H3TFW3_9BACT</name>
<evidence type="ECO:0000313" key="2">
    <source>
        <dbReference type="EMBL" id="SDZ49162.1"/>
    </source>
</evidence>
<evidence type="ECO:0008006" key="4">
    <source>
        <dbReference type="Google" id="ProtNLM"/>
    </source>
</evidence>
<organism evidence="2 3">
    <name type="scientific">Rhodonellum ikkaensis</name>
    <dbReference type="NCBI Taxonomy" id="336829"/>
    <lineage>
        <taxon>Bacteria</taxon>
        <taxon>Pseudomonadati</taxon>
        <taxon>Bacteroidota</taxon>
        <taxon>Cytophagia</taxon>
        <taxon>Cytophagales</taxon>
        <taxon>Cytophagaceae</taxon>
        <taxon>Rhodonellum</taxon>
    </lineage>
</organism>
<sequence length="899" mass="99869">MNFIGFFRFLRKLRKLPVALCILALSFFPKDLLAQQEPDGEALLTFTYPALGQVYLNAVFFGDIPFLPMGEVLSLLYIPSERTENGKGLKGTFPGKNDQWGIDPLLGTAVIKGKTEVLSAENFYLGEMDLYLHPDYFSRIFGLNFSTNIYALSISLVAEGALPVDDKQKREALRKRLQQRQSGQASDAPLLYDRERKLIAPGMLDYNLNTTQTESGRSLGLLLNGGMEFLGGDLQGVFAGNLQNGNLFANTSGVRWRYVLPGGMRPDDNVAITSISVGQINTSGFNNSTRLLGVGVTNNPVIPRLKLDVFVIDGYTAPDSEVELLIGGQLVDFLRADEVGYYRFNAPITFGTIRLGIRIYTPQGEVITEDRQLQIPFTFLPKGFVTYNIQAGLPQFGLDSLGTETIGHADIAYGITNALTVRAGVDQGSLFGVNNTYGVFGLSARLLQQYLVNVDILPNRYYQASGSVFYANNTSINAQYTEHVPGSEFNFLGQVRDANLNLFYPFKVFGKFSGFRIAGERLWFENGVRTNYQADINTQIGRVVTRVNYRERINGINDITEGGTGLGQPGAFSLALLTGSMTYTVRRSPSVPVFVRGMFLRGQFRYDTDIRQPQSYSVLLSQTLLKTGRFTLGYEQDMVRKAGQLQVGFLYDFTAIRSSTQFSARKDSYVAQQTFSGSIGIDPSGLMLPTNRDQVTRSGVSVRMFIDKNENGAFDEGEEVVPAKAVRLDRSANMLLGSDGILRITQLQSYWKYEMEVDINALPNPNLAPKIKKFSFIAEPNRFRSIDIPLYQTGIIEGFVYSEQNGSLQGLGGFRLILEKDGEEVESKEVLRTFSDGGFYAYGLLPGKYTLRIDPKQLEFMQSDSEPGVLEFEILALADGDYKENLNFVLRKIPAAPED</sequence>
<gene>
    <name evidence="2" type="ORF">SAMN05444412_11758</name>
</gene>
<evidence type="ECO:0000313" key="3">
    <source>
        <dbReference type="Proteomes" id="UP000199663"/>
    </source>
</evidence>
<dbReference type="Proteomes" id="UP000199663">
    <property type="component" value="Unassembled WGS sequence"/>
</dbReference>
<feature type="chain" id="PRO_5047511616" description="Carboxypeptidase regulatory-like domain-containing protein" evidence="1">
    <location>
        <begin position="35"/>
        <end position="899"/>
    </location>
</feature>
<evidence type="ECO:0000256" key="1">
    <source>
        <dbReference type="SAM" id="SignalP"/>
    </source>
</evidence>
<keyword evidence="1" id="KW-0732">Signal</keyword>
<proteinExistence type="predicted"/>
<accession>A0A1H3TFW3</accession>
<protein>
    <recommendedName>
        <fullName evidence="4">Carboxypeptidase regulatory-like domain-containing protein</fullName>
    </recommendedName>
</protein>
<keyword evidence="3" id="KW-1185">Reference proteome</keyword>